<dbReference type="Pfam" id="PF14331">
    <property type="entry name" value="IcmF-related_N"/>
    <property type="match status" value="1"/>
</dbReference>
<sequence length="1141" mass="128963">MLKKLAYFTGWLVVLCLSLLFCFTLGLWQNWRTSSILLLWLLMLLLAVLLWALFLACLQLFRSRKERRWLAKYRLSRREYVLLKHWKTGASVIKRIQRKRHQLPWFLLIGEQSGKSTLLGSSGLPLFYGEMDDAVPGPTRTLRWWFFRRMGILDLSSNFLVGGAAFRQGWERIAHWCTKMPMPAGIIITLSVSELLNDESNTLHAMARKVRALIEPLIQHFGEQLPLHIIVTQCDRFPGFSLWQGQLSDAQRQQTLGYSWNIPPHIDGEDPHTLQPLFSALKEGLSSVRLSMGRPSHLSAQDYSLLLDFPENVARLEPPLRLFLASLCEPNAYFSHTSLSGVWFTATEPQANNRARRTSVFAHHLLTEGLCMLSQHRIRPRWYHRPKGKVFIAVLLAVCVGWLGISAMQTANRLQHDITHMSPTALAAFLEQDEQLPTASLMTFPFSPILRQQQTLAGARLARIVATPRPLPQTFQAYQQRVLAASLEQQREYILQLANALLVWQEMRDHAILSVLQQRPAIVGELQQYRYPATASPLTRLALERYHMQSPEGEQWLQTARELLINLVNRAPSLEWLLSPSPQMPALHASTYWPSLSQDNTLSGGWTRKGEAMLAVWMAQIERAAGGVQPVFERAREQRFARKQDAWSQFLSNVSATLSKASLPVLTHNQLIALSEGQSQAMQFANRAIEELDDVPSSQAQPWLTTLRSLQRLTLTSGRTPLMNKAQQIDSRFRHSLAAWLRAQPVAASVDNEQPVQQAWLQWQNARNEAVNDAMAQGPRSDRLTRGMFMIPAEGGEQNPLLKLTPALIRLKEHLSGTVTDTGSAAVWSLYEEDTHRLLAYAMMQSACWLNEQWKSQVIWPLGKDEEQRSYEEQQALSQKSVAEFLRGPAKAMLSATRHGLDAATYASMSVPLTTDFLLLARQVMTPDMLQDVPQRGSTLDADKRAMLQAKADGLTLQLAELAKQKWKIQLSSMPATVPEGARVIPTGTQLTLHCQKGDQQLISMNFADQSGFVWQPGECSGVTLSVLFPDFTVRYQLSGDDAWPAFIRRFPDGEAQLSSDEFGDDTALLNQLGIKHLLVRFKVSDPQPIEDAWQRWHDLTEQIAGLTDQITTIDERIKQRATDSLSEPISGLPDDIAQCH</sequence>
<organism evidence="4 5">
    <name type="scientific">Citrobacter youngae ATCC 29220</name>
    <dbReference type="NCBI Taxonomy" id="500640"/>
    <lineage>
        <taxon>Bacteria</taxon>
        <taxon>Pseudomonadati</taxon>
        <taxon>Pseudomonadota</taxon>
        <taxon>Gammaproteobacteria</taxon>
        <taxon>Enterobacterales</taxon>
        <taxon>Enterobacteriaceae</taxon>
        <taxon>Citrobacter</taxon>
        <taxon>Citrobacter freundii complex</taxon>
    </lineage>
</organism>
<evidence type="ECO:0000313" key="5">
    <source>
        <dbReference type="Proteomes" id="UP000003880"/>
    </source>
</evidence>
<feature type="transmembrane region" description="Helical" evidence="2">
    <location>
        <begin position="37"/>
        <end position="61"/>
    </location>
</feature>
<dbReference type="EMBL" id="ABWL02000002">
    <property type="protein sequence ID" value="EFE10414.1"/>
    <property type="molecule type" value="Genomic_DNA"/>
</dbReference>
<name>D4B7R1_9ENTR</name>
<evidence type="ECO:0000313" key="4">
    <source>
        <dbReference type="EMBL" id="EFE10414.1"/>
    </source>
</evidence>
<reference evidence="4 5" key="1">
    <citation type="submission" date="2010-02" db="EMBL/GenBank/DDBJ databases">
        <authorList>
            <person name="Weinstock G."/>
            <person name="Sodergren E."/>
            <person name="Clifton S."/>
            <person name="Fulton L."/>
            <person name="Fulton B."/>
            <person name="Courtney L."/>
            <person name="Fronick C."/>
            <person name="Harrison M."/>
            <person name="Strong C."/>
            <person name="Farmer C."/>
            <person name="Delahaunty K."/>
            <person name="Markovic C."/>
            <person name="Hall O."/>
            <person name="Minx P."/>
            <person name="Tomlinson C."/>
            <person name="Mitreva M."/>
            <person name="Nelson J."/>
            <person name="Hou S."/>
            <person name="Wollam A."/>
            <person name="Pepin K.H."/>
            <person name="Johnson M."/>
            <person name="Bhonagiri V."/>
            <person name="Zhang X."/>
            <person name="Suruliraj S."/>
            <person name="Warren W."/>
            <person name="Chinwalla A."/>
            <person name="Mardis E.R."/>
            <person name="Wilson R.K."/>
        </authorList>
    </citation>
    <scope>NUCLEOTIDE SEQUENCE [LARGE SCALE GENOMIC DNA]</scope>
    <source>
        <strain evidence="4 5">ATCC 29220</strain>
    </source>
</reference>
<gene>
    <name evidence="4" type="ORF">CIT292_06584</name>
</gene>
<dbReference type="PANTHER" id="PTHR36153:SF1">
    <property type="entry name" value="TYPE VI SECRETION SYSTEM COMPONENT TSSM1"/>
    <property type="match status" value="1"/>
</dbReference>
<dbReference type="eggNOG" id="COG3523">
    <property type="taxonomic scope" value="Bacteria"/>
</dbReference>
<dbReference type="RefSeq" id="WP_006684027.1">
    <property type="nucleotide sequence ID" value="NZ_GG730299.1"/>
</dbReference>
<feature type="region of interest" description="Disordered" evidence="1">
    <location>
        <begin position="1122"/>
        <end position="1141"/>
    </location>
</feature>
<evidence type="ECO:0000256" key="1">
    <source>
        <dbReference type="SAM" id="MobiDB-lite"/>
    </source>
</evidence>
<proteinExistence type="predicted"/>
<keyword evidence="2" id="KW-0812">Transmembrane</keyword>
<dbReference type="InterPro" id="IPR053156">
    <property type="entry name" value="T6SS_TssM-like"/>
</dbReference>
<feature type="transmembrane region" description="Helical" evidence="2">
    <location>
        <begin position="390"/>
        <end position="408"/>
    </location>
</feature>
<keyword evidence="2" id="KW-0472">Membrane</keyword>
<keyword evidence="2" id="KW-1133">Transmembrane helix</keyword>
<feature type="transmembrane region" description="Helical" evidence="2">
    <location>
        <begin position="7"/>
        <end position="31"/>
    </location>
</feature>
<dbReference type="InterPro" id="IPR025743">
    <property type="entry name" value="TssM1_N"/>
</dbReference>
<dbReference type="Proteomes" id="UP000003880">
    <property type="component" value="Unassembled WGS sequence"/>
</dbReference>
<evidence type="ECO:0000259" key="3">
    <source>
        <dbReference type="Pfam" id="PF14331"/>
    </source>
</evidence>
<accession>D4B7R1</accession>
<evidence type="ECO:0000256" key="2">
    <source>
        <dbReference type="SAM" id="Phobius"/>
    </source>
</evidence>
<dbReference type="AlphaFoldDB" id="D4B7R1"/>
<comment type="caution">
    <text evidence="4">The sequence shown here is derived from an EMBL/GenBank/DDBJ whole genome shotgun (WGS) entry which is preliminary data.</text>
</comment>
<protein>
    <recommendedName>
        <fullName evidence="3">Type VI secretion system component TssM1 N-terminal domain-containing protein</fullName>
    </recommendedName>
</protein>
<dbReference type="HOGENOM" id="CLU_008769_0_0_6"/>
<dbReference type="PANTHER" id="PTHR36153">
    <property type="entry name" value="INNER MEMBRANE PROTEIN-RELATED"/>
    <property type="match status" value="1"/>
</dbReference>
<feature type="domain" description="Type VI secretion system component TssM1 N-terminal" evidence="3">
    <location>
        <begin position="185"/>
        <end position="359"/>
    </location>
</feature>